<accession>A0A059FKT8</accession>
<dbReference type="InterPro" id="IPR001753">
    <property type="entry name" value="Enoyl-CoA_hydra/iso"/>
</dbReference>
<protein>
    <submittedName>
        <fullName evidence="2">Enoyl-CoA hydratase/isomerase family protein</fullName>
    </submittedName>
</protein>
<dbReference type="STRING" id="1280952.HJA_00955"/>
<sequence length="266" mass="29121">MRDSNYDLIKFQATEEGLAVVTINRPDVHNAFNMELIAELTDAFKTIADQPTIRMMILRGNGHTFSAGADLNWMKRAATHTKDDNVRDAVNLAEMLQSLYEMPQMTLAMVQGAAMGGGAGLVAACDVAVAMSNTKFRFSEVRLGLTPATISPYVIDAIGPRWARALFTTAESFDAAFAEKIGLVQYVVETLEEMTKMEEHLANLVFSAAPGAVADSKKLVADVTGQIIDRDLGHETAKRIAARRVSDEGKEGIAAFLEKRRPNWVR</sequence>
<keyword evidence="3" id="KW-1185">Reference proteome</keyword>
<dbReference type="PANTHER" id="PTHR42964">
    <property type="entry name" value="ENOYL-COA HYDRATASE"/>
    <property type="match status" value="1"/>
</dbReference>
<dbReference type="OrthoDB" id="9795613at2"/>
<organism evidence="2 3">
    <name type="scientific">Hyphomonas jannaschiana VP2</name>
    <dbReference type="NCBI Taxonomy" id="1280952"/>
    <lineage>
        <taxon>Bacteria</taxon>
        <taxon>Pseudomonadati</taxon>
        <taxon>Pseudomonadota</taxon>
        <taxon>Alphaproteobacteria</taxon>
        <taxon>Hyphomonadales</taxon>
        <taxon>Hyphomonadaceae</taxon>
        <taxon>Hyphomonas</taxon>
    </lineage>
</organism>
<evidence type="ECO:0000313" key="3">
    <source>
        <dbReference type="Proteomes" id="UP000024816"/>
    </source>
</evidence>
<dbReference type="InterPro" id="IPR051683">
    <property type="entry name" value="Enoyl-CoA_Hydratase/Isomerase"/>
</dbReference>
<name>A0A059FKT8_9PROT</name>
<dbReference type="SUPFAM" id="SSF52096">
    <property type="entry name" value="ClpP/crotonase"/>
    <property type="match status" value="1"/>
</dbReference>
<proteinExistence type="inferred from homology"/>
<dbReference type="PANTHER" id="PTHR42964:SF1">
    <property type="entry name" value="POLYKETIDE BIOSYNTHESIS ENOYL-COA HYDRATASE PKSH-RELATED"/>
    <property type="match status" value="1"/>
</dbReference>
<dbReference type="Gene3D" id="1.10.12.10">
    <property type="entry name" value="Lyase 2-enoyl-coa Hydratase, Chain A, domain 2"/>
    <property type="match status" value="1"/>
</dbReference>
<comment type="caution">
    <text evidence="2">The sequence shown here is derived from an EMBL/GenBank/DDBJ whole genome shotgun (WGS) entry which is preliminary data.</text>
</comment>
<dbReference type="Proteomes" id="UP000024816">
    <property type="component" value="Unassembled WGS sequence"/>
</dbReference>
<dbReference type="EMBL" id="ARYJ01000001">
    <property type="protein sequence ID" value="KCZ91063.1"/>
    <property type="molecule type" value="Genomic_DNA"/>
</dbReference>
<gene>
    <name evidence="2" type="ORF">HJA_00955</name>
</gene>
<dbReference type="PATRIC" id="fig|1280952.3.peg.196"/>
<dbReference type="AlphaFoldDB" id="A0A059FKT8"/>
<dbReference type="GO" id="GO:0016853">
    <property type="term" value="F:isomerase activity"/>
    <property type="evidence" value="ECO:0007669"/>
    <property type="project" value="UniProtKB-KW"/>
</dbReference>
<reference evidence="2 3" key="1">
    <citation type="journal article" date="2014" name="Antonie Van Leeuwenhoek">
        <title>Hyphomonas beringensis sp. nov. and Hyphomonas chukchiensis sp. nov., isolated from surface seawater of the Bering Sea and Chukchi Sea.</title>
        <authorList>
            <person name="Li C."/>
            <person name="Lai Q."/>
            <person name="Li G."/>
            <person name="Dong C."/>
            <person name="Wang J."/>
            <person name="Liao Y."/>
            <person name="Shao Z."/>
        </authorList>
    </citation>
    <scope>NUCLEOTIDE SEQUENCE [LARGE SCALE GENOMIC DNA]</scope>
    <source>
        <strain evidence="2 3">VP2</strain>
    </source>
</reference>
<keyword evidence="2" id="KW-0413">Isomerase</keyword>
<dbReference type="CDD" id="cd06558">
    <property type="entry name" value="crotonase-like"/>
    <property type="match status" value="1"/>
</dbReference>
<dbReference type="eggNOG" id="COG1024">
    <property type="taxonomic scope" value="Bacteria"/>
</dbReference>
<evidence type="ECO:0000256" key="1">
    <source>
        <dbReference type="ARBA" id="ARBA00005254"/>
    </source>
</evidence>
<dbReference type="InterPro" id="IPR014748">
    <property type="entry name" value="Enoyl-CoA_hydra_C"/>
</dbReference>
<comment type="similarity">
    <text evidence="1">Belongs to the enoyl-CoA hydratase/isomerase family.</text>
</comment>
<dbReference type="Gene3D" id="3.90.226.10">
    <property type="entry name" value="2-enoyl-CoA Hydratase, Chain A, domain 1"/>
    <property type="match status" value="1"/>
</dbReference>
<evidence type="ECO:0000313" key="2">
    <source>
        <dbReference type="EMBL" id="KCZ91063.1"/>
    </source>
</evidence>
<dbReference type="InterPro" id="IPR029045">
    <property type="entry name" value="ClpP/crotonase-like_dom_sf"/>
</dbReference>
<dbReference type="RefSeq" id="WP_035577109.1">
    <property type="nucleotide sequence ID" value="NZ_ARYJ01000001.1"/>
</dbReference>
<dbReference type="Pfam" id="PF00378">
    <property type="entry name" value="ECH_1"/>
    <property type="match status" value="1"/>
</dbReference>